<dbReference type="Gene3D" id="3.90.550.10">
    <property type="entry name" value="Spore Coat Polysaccharide Biosynthesis Protein SpsA, Chain A"/>
    <property type="match status" value="1"/>
</dbReference>
<dbReference type="RefSeq" id="WP_185270292.1">
    <property type="nucleotide sequence ID" value="NZ_CP055156.1"/>
</dbReference>
<gene>
    <name evidence="3" type="ORF">HUW51_14175</name>
</gene>
<dbReference type="InterPro" id="IPR029044">
    <property type="entry name" value="Nucleotide-diphossugar_trans"/>
</dbReference>
<accession>A0A7G7G9H6</accession>
<keyword evidence="1" id="KW-0129">CBS domain</keyword>
<keyword evidence="3" id="KW-0808">Transferase</keyword>
<feature type="domain" description="CBS" evidence="2">
    <location>
        <begin position="1"/>
        <end position="60"/>
    </location>
</feature>
<evidence type="ECO:0000313" key="4">
    <source>
        <dbReference type="Proteomes" id="UP000515237"/>
    </source>
</evidence>
<organism evidence="3 4">
    <name type="scientific">Adhaeribacter swui</name>
    <dbReference type="NCBI Taxonomy" id="2086471"/>
    <lineage>
        <taxon>Bacteria</taxon>
        <taxon>Pseudomonadati</taxon>
        <taxon>Bacteroidota</taxon>
        <taxon>Cytophagia</taxon>
        <taxon>Cytophagales</taxon>
        <taxon>Hymenobacteraceae</taxon>
        <taxon>Adhaeribacter</taxon>
    </lineage>
</organism>
<dbReference type="EMBL" id="CP055156">
    <property type="protein sequence ID" value="QNF33810.1"/>
    <property type="molecule type" value="Genomic_DNA"/>
</dbReference>
<proteinExistence type="predicted"/>
<dbReference type="KEGG" id="aswu:HUW51_14175"/>
<evidence type="ECO:0000256" key="1">
    <source>
        <dbReference type="PROSITE-ProRule" id="PRU00703"/>
    </source>
</evidence>
<dbReference type="SUPFAM" id="SSF53448">
    <property type="entry name" value="Nucleotide-diphospho-sugar transferases"/>
    <property type="match status" value="1"/>
</dbReference>
<name>A0A7G7G9H6_9BACT</name>
<evidence type="ECO:0000259" key="2">
    <source>
        <dbReference type="PROSITE" id="PS51371"/>
    </source>
</evidence>
<evidence type="ECO:0000313" key="3">
    <source>
        <dbReference type="EMBL" id="QNF33810.1"/>
    </source>
</evidence>
<dbReference type="Pfam" id="PF00483">
    <property type="entry name" value="NTP_transferase"/>
    <property type="match status" value="1"/>
</dbReference>
<dbReference type="PANTHER" id="PTHR22572">
    <property type="entry name" value="SUGAR-1-PHOSPHATE GUANYL TRANSFERASE"/>
    <property type="match status" value="1"/>
</dbReference>
<dbReference type="InterPro" id="IPR005835">
    <property type="entry name" value="NTP_transferase_dom"/>
</dbReference>
<dbReference type="GO" id="GO:0016740">
    <property type="term" value="F:transferase activity"/>
    <property type="evidence" value="ECO:0007669"/>
    <property type="project" value="UniProtKB-KW"/>
</dbReference>
<dbReference type="Pfam" id="PF00571">
    <property type="entry name" value="CBS"/>
    <property type="match status" value="1"/>
</dbReference>
<keyword evidence="4" id="KW-1185">Reference proteome</keyword>
<dbReference type="AlphaFoldDB" id="A0A7G7G9H6"/>
<sequence>MMSLDNNIIPPSTTGREALIQLDRAIVEFKTLFIVDDNGILQGTLTDGDIRRGLIAGKDIDTSVENFMFRNFRFLYEGQSSLENIAMLRKSKIALVPIVDENKKLIKIIDLASKKSLLPVDAVIMAGGRGERLRPLTDSIPKPLLKVGLKPIIEHNIDRLIYFGIENITISIKYLGEQLIEAFGNGQAKGANIRYIAEKEALGTLGAISLIEDFQSKHVLIMNSDLLTNIDFEDFFQSYLDRNADIAIATVPYQVNIPYAVLEVEDSKIRDFKEKPSYTYYSNAGIYLVKREILKLIPKGVFYNATDLMELLIKNNQNVISYPILGYWLDIGKQEDYLKAQEDIKHINW</sequence>
<dbReference type="InterPro" id="IPR050486">
    <property type="entry name" value="Mannose-1P_guanyltransferase"/>
</dbReference>
<dbReference type="SUPFAM" id="SSF54631">
    <property type="entry name" value="CBS-domain pair"/>
    <property type="match status" value="1"/>
</dbReference>
<dbReference type="PROSITE" id="PS51371">
    <property type="entry name" value="CBS"/>
    <property type="match status" value="1"/>
</dbReference>
<dbReference type="Gene3D" id="3.10.580.10">
    <property type="entry name" value="CBS-domain"/>
    <property type="match status" value="1"/>
</dbReference>
<dbReference type="InterPro" id="IPR000644">
    <property type="entry name" value="CBS_dom"/>
</dbReference>
<protein>
    <submittedName>
        <fullName evidence="3">NTP transferase domain-containing protein</fullName>
    </submittedName>
</protein>
<dbReference type="InterPro" id="IPR046342">
    <property type="entry name" value="CBS_dom_sf"/>
</dbReference>
<dbReference type="CDD" id="cd06426">
    <property type="entry name" value="NTP_transferase_like_2"/>
    <property type="match status" value="1"/>
</dbReference>
<reference evidence="3 4" key="1">
    <citation type="journal article" date="2018" name="Int. J. Syst. Evol. Microbiol.">
        <title>Adhaeribacter swui sp. nov., isolated from wet mud.</title>
        <authorList>
            <person name="Kim D.U."/>
            <person name="Kim K.W."/>
            <person name="Kang M.S."/>
            <person name="Kim J.Y."/>
            <person name="Jang J.H."/>
            <person name="Kim M.K."/>
        </authorList>
    </citation>
    <scope>NUCLEOTIDE SEQUENCE [LARGE SCALE GENOMIC DNA]</scope>
    <source>
        <strain evidence="3 4">KCTC 52873</strain>
    </source>
</reference>
<dbReference type="Proteomes" id="UP000515237">
    <property type="component" value="Chromosome"/>
</dbReference>